<keyword evidence="1" id="KW-0560">Oxidoreductase</keyword>
<dbReference type="AlphaFoldDB" id="A0A8H6IFP3"/>
<dbReference type="InterPro" id="IPR042098">
    <property type="entry name" value="TauD-like_sf"/>
</dbReference>
<feature type="region of interest" description="Disordered" evidence="2">
    <location>
        <begin position="1"/>
        <end position="37"/>
    </location>
</feature>
<dbReference type="InterPro" id="IPR003819">
    <property type="entry name" value="TauD/TfdA-like"/>
</dbReference>
<feature type="domain" description="TauD/TfdA-like" evidence="3">
    <location>
        <begin position="113"/>
        <end position="367"/>
    </location>
</feature>
<dbReference type="Gene3D" id="3.60.130.10">
    <property type="entry name" value="Clavaminate synthase-like"/>
    <property type="match status" value="1"/>
</dbReference>
<protein>
    <recommendedName>
        <fullName evidence="3">TauD/TfdA-like domain-containing protein</fullName>
    </recommendedName>
</protein>
<accession>A0A8H6IFP3</accession>
<comment type="caution">
    <text evidence="4">The sequence shown here is derived from an EMBL/GenBank/DDBJ whole genome shotgun (WGS) entry which is preliminary data.</text>
</comment>
<dbReference type="Proteomes" id="UP000521943">
    <property type="component" value="Unassembled WGS sequence"/>
</dbReference>
<reference evidence="4 5" key="1">
    <citation type="submission" date="2020-07" db="EMBL/GenBank/DDBJ databases">
        <title>Comparative genomics of pyrophilous fungi reveals a link between fire events and developmental genes.</title>
        <authorList>
            <consortium name="DOE Joint Genome Institute"/>
            <person name="Steindorff A.S."/>
            <person name="Carver A."/>
            <person name="Calhoun S."/>
            <person name="Stillman K."/>
            <person name="Liu H."/>
            <person name="Lipzen A."/>
            <person name="Pangilinan J."/>
            <person name="Labutti K."/>
            <person name="Bruns T.D."/>
            <person name="Grigoriev I.V."/>
        </authorList>
    </citation>
    <scope>NUCLEOTIDE SEQUENCE [LARGE SCALE GENOMIC DNA]</scope>
    <source>
        <strain evidence="4 5">CBS 144469</strain>
    </source>
</reference>
<keyword evidence="5" id="KW-1185">Reference proteome</keyword>
<feature type="compositionally biased region" description="Low complexity" evidence="2">
    <location>
        <begin position="1"/>
        <end position="26"/>
    </location>
</feature>
<evidence type="ECO:0000256" key="1">
    <source>
        <dbReference type="ARBA" id="ARBA00023002"/>
    </source>
</evidence>
<dbReference type="InterPro" id="IPR050411">
    <property type="entry name" value="AlphaKG_dependent_hydroxylases"/>
</dbReference>
<evidence type="ECO:0000313" key="4">
    <source>
        <dbReference type="EMBL" id="KAF6764681.1"/>
    </source>
</evidence>
<dbReference type="SUPFAM" id="SSF51197">
    <property type="entry name" value="Clavaminate synthase-like"/>
    <property type="match status" value="1"/>
</dbReference>
<gene>
    <name evidence="4" type="ORF">DFP72DRAFT_319831</name>
</gene>
<dbReference type="OrthoDB" id="272271at2759"/>
<dbReference type="Pfam" id="PF02668">
    <property type="entry name" value="TauD"/>
    <property type="match status" value="1"/>
</dbReference>
<evidence type="ECO:0000259" key="3">
    <source>
        <dbReference type="Pfam" id="PF02668"/>
    </source>
</evidence>
<sequence>MSTTSTVTEQTVTEPPAPSASSENPAPKQPDIGYHPDEAKYRARVARRLAAEPSLPHTPLPAGFPAKVEGPIVWEGSDWVGEEQWVYNLTEGQLKEIDDAVQHFKGLGVKLGYVGKETFPLPTLGGELGVLAGELYSGRGFFVLRTIPIEKYSREELAILYAGISSHVGSARGKQDGTGAVLAHIKDLRVSHAHEKGGIGNSAYTTDKQVFHTDVGDLIALMALETAAEGGVSRISSGGRVYNEIAATRPDLVGVLAEGWPLDSFGGDPGYTTRPLLYYEEENHVIFQYSRRHFTGYGPQKRSAHIPPISEAQAEALDAIHFLAEKFSLGLNFQKGDIQYINSLGLMHARDEFRDSEEKTRHLVRLWLRNDELAWKTPGPLQGIWKRLYSIGPEEQRFPLEPEIRRKESGKTK</sequence>
<organism evidence="4 5">
    <name type="scientific">Ephemerocybe angulata</name>
    <dbReference type="NCBI Taxonomy" id="980116"/>
    <lineage>
        <taxon>Eukaryota</taxon>
        <taxon>Fungi</taxon>
        <taxon>Dikarya</taxon>
        <taxon>Basidiomycota</taxon>
        <taxon>Agaricomycotina</taxon>
        <taxon>Agaricomycetes</taxon>
        <taxon>Agaricomycetidae</taxon>
        <taxon>Agaricales</taxon>
        <taxon>Agaricineae</taxon>
        <taxon>Psathyrellaceae</taxon>
        <taxon>Ephemerocybe</taxon>
    </lineage>
</organism>
<name>A0A8H6IFP3_9AGAR</name>
<evidence type="ECO:0000313" key="5">
    <source>
        <dbReference type="Proteomes" id="UP000521943"/>
    </source>
</evidence>
<dbReference type="EMBL" id="JACGCI010000003">
    <property type="protein sequence ID" value="KAF6764681.1"/>
    <property type="molecule type" value="Genomic_DNA"/>
</dbReference>
<proteinExistence type="predicted"/>
<dbReference type="PANTHER" id="PTHR10696:SF54">
    <property type="entry name" value="FAMILY OXIDOREDUCTASE, PUTATIVE (AFU_ORTHOLOGUE AFUA_4G13850)-RELATED"/>
    <property type="match status" value="1"/>
</dbReference>
<evidence type="ECO:0000256" key="2">
    <source>
        <dbReference type="SAM" id="MobiDB-lite"/>
    </source>
</evidence>
<dbReference type="GO" id="GO:0016491">
    <property type="term" value="F:oxidoreductase activity"/>
    <property type="evidence" value="ECO:0007669"/>
    <property type="project" value="UniProtKB-KW"/>
</dbReference>
<dbReference type="PANTHER" id="PTHR10696">
    <property type="entry name" value="GAMMA-BUTYROBETAINE HYDROXYLASE-RELATED"/>
    <property type="match status" value="1"/>
</dbReference>